<comment type="caution">
    <text evidence="1">The sequence shown here is derived from an EMBL/GenBank/DDBJ whole genome shotgun (WGS) entry which is preliminary data.</text>
</comment>
<evidence type="ECO:0000313" key="1">
    <source>
        <dbReference type="EMBL" id="KAF2469786.1"/>
    </source>
</evidence>
<protein>
    <submittedName>
        <fullName evidence="1">Uncharacterized protein</fullName>
    </submittedName>
</protein>
<evidence type="ECO:0000313" key="2">
    <source>
        <dbReference type="Proteomes" id="UP000799755"/>
    </source>
</evidence>
<name>A0ACB6QS73_9PLEO</name>
<organism evidence="1 2">
    <name type="scientific">Lindgomyces ingoldianus</name>
    <dbReference type="NCBI Taxonomy" id="673940"/>
    <lineage>
        <taxon>Eukaryota</taxon>
        <taxon>Fungi</taxon>
        <taxon>Dikarya</taxon>
        <taxon>Ascomycota</taxon>
        <taxon>Pezizomycotina</taxon>
        <taxon>Dothideomycetes</taxon>
        <taxon>Pleosporomycetidae</taxon>
        <taxon>Pleosporales</taxon>
        <taxon>Lindgomycetaceae</taxon>
        <taxon>Lindgomyces</taxon>
    </lineage>
</organism>
<sequence length="759" mass="87890">MDRSSFSWTPNDSLTDTPFQIIKAAEFASLYPHPEDQALAWNTVLSVCEPWLRALEKLDKHARFAWPHAQEEGINIFRLDDHVWIWKALRSIEELDIWGHLLQDPETIRREVLARFTIEYDVSRRRMLAVTRSPRETRFLLHARDTALFYGVVWGFILQQEFFEVWKNTLDAQVHHPDNQETRWDNSIRYALAILMGTMGKSINKQSPNKLLVSSMKLLFQATSPNGFFPGQLDQSTKKPTLFYEEEDRDFYFHACFEIPFILLNRASRINAVYRRGSDLILDGFDIISDLERRLAPNVSRAAHKALKMKKSIPFNSLIDTSSIVDIEEEWLYNYPAFLLGGKGMKPGDVMKQALELSKQDESSGVGVIVNKAAIAYVEAVTCTTRNTSDYSVAGSDNDGAFVFTWHESTYIVDTPKKKHLGKEDKRSSFQLEPIILSNRGLWATLNKPRTAADAKKRFIWLPKASPETALVCYLTSSDTEKLAISLFFDRHANFENYFIDDAAMVENTWDSEFHLSFFQLMDSDQTAFRHNGIPEPSDDTFPGYSKSKITRASMGFRFNGDFFDRYWTCHFIEYVPANPPKDEWDSAVFEINGSRKHRSWTQRKVLELQLFDRILTELVKSTRKIWNEIRNELGVKQGALSFSILSSDDYFSSSAQWQKSQHILQDVEEELSSALAAISKWESREKDREQQKPRWTRNDERKYRGDINKLLGLNKRKIRDLQSLRDKVLSLKDTLVSSQDQIRDDLGLKGAENIRYFT</sequence>
<keyword evidence="2" id="KW-1185">Reference proteome</keyword>
<gene>
    <name evidence="1" type="ORF">BDR25DRAFT_288189</name>
</gene>
<proteinExistence type="predicted"/>
<accession>A0ACB6QS73</accession>
<feature type="non-terminal residue" evidence="1">
    <location>
        <position position="759"/>
    </location>
</feature>
<reference evidence="1" key="1">
    <citation type="journal article" date="2020" name="Stud. Mycol.">
        <title>101 Dothideomycetes genomes: a test case for predicting lifestyles and emergence of pathogens.</title>
        <authorList>
            <person name="Haridas S."/>
            <person name="Albert R."/>
            <person name="Binder M."/>
            <person name="Bloem J."/>
            <person name="Labutti K."/>
            <person name="Salamov A."/>
            <person name="Andreopoulos B."/>
            <person name="Baker S."/>
            <person name="Barry K."/>
            <person name="Bills G."/>
            <person name="Bluhm B."/>
            <person name="Cannon C."/>
            <person name="Castanera R."/>
            <person name="Culley D."/>
            <person name="Daum C."/>
            <person name="Ezra D."/>
            <person name="Gonzalez J."/>
            <person name="Henrissat B."/>
            <person name="Kuo A."/>
            <person name="Liang C."/>
            <person name="Lipzen A."/>
            <person name="Lutzoni F."/>
            <person name="Magnuson J."/>
            <person name="Mondo S."/>
            <person name="Nolan M."/>
            <person name="Ohm R."/>
            <person name="Pangilinan J."/>
            <person name="Park H.-J."/>
            <person name="Ramirez L."/>
            <person name="Alfaro M."/>
            <person name="Sun H."/>
            <person name="Tritt A."/>
            <person name="Yoshinaga Y."/>
            <person name="Zwiers L.-H."/>
            <person name="Turgeon B."/>
            <person name="Goodwin S."/>
            <person name="Spatafora J."/>
            <person name="Crous P."/>
            <person name="Grigoriev I."/>
        </authorList>
    </citation>
    <scope>NUCLEOTIDE SEQUENCE</scope>
    <source>
        <strain evidence="1">ATCC 200398</strain>
    </source>
</reference>
<dbReference type="Proteomes" id="UP000799755">
    <property type="component" value="Unassembled WGS sequence"/>
</dbReference>
<dbReference type="EMBL" id="MU003510">
    <property type="protein sequence ID" value="KAF2469786.1"/>
    <property type="molecule type" value="Genomic_DNA"/>
</dbReference>